<evidence type="ECO:0000313" key="10">
    <source>
        <dbReference type="EMBL" id="KAK8749457.1"/>
    </source>
</evidence>
<keyword evidence="3 8" id="KW-0349">Heme</keyword>
<keyword evidence="6 8" id="KW-0408">Iron</keyword>
<keyword evidence="4 8" id="KW-0479">Metal-binding</keyword>
<dbReference type="SUPFAM" id="SSF48264">
    <property type="entry name" value="Cytochrome P450"/>
    <property type="match status" value="1"/>
</dbReference>
<dbReference type="EMBL" id="JARKIK010000009">
    <property type="protein sequence ID" value="KAK8749457.1"/>
    <property type="molecule type" value="Genomic_DNA"/>
</dbReference>
<dbReference type="PRINTS" id="PR00385">
    <property type="entry name" value="P450"/>
</dbReference>
<dbReference type="InterPro" id="IPR017972">
    <property type="entry name" value="Cyt_P450_CS"/>
</dbReference>
<dbReference type="AlphaFoldDB" id="A0AAW0YCP9"/>
<keyword evidence="5 9" id="KW-0560">Oxidoreductase</keyword>
<dbReference type="InterPro" id="IPR001128">
    <property type="entry name" value="Cyt_P450"/>
</dbReference>
<accession>A0AAW0YCP9</accession>
<dbReference type="PANTHER" id="PTHR24279">
    <property type="entry name" value="CYTOCHROME P450"/>
    <property type="match status" value="1"/>
</dbReference>
<comment type="cofactor">
    <cofactor evidence="1 8">
        <name>heme</name>
        <dbReference type="ChEBI" id="CHEBI:30413"/>
    </cofactor>
</comment>
<dbReference type="PROSITE" id="PS00086">
    <property type="entry name" value="CYTOCHROME_P450"/>
    <property type="match status" value="1"/>
</dbReference>
<evidence type="ECO:0000256" key="4">
    <source>
        <dbReference type="ARBA" id="ARBA00022723"/>
    </source>
</evidence>
<evidence type="ECO:0000313" key="11">
    <source>
        <dbReference type="Proteomes" id="UP001445076"/>
    </source>
</evidence>
<dbReference type="PRINTS" id="PR00463">
    <property type="entry name" value="EP450I"/>
</dbReference>
<keyword evidence="11" id="KW-1185">Reference proteome</keyword>
<evidence type="ECO:0000256" key="3">
    <source>
        <dbReference type="ARBA" id="ARBA00022617"/>
    </source>
</evidence>
<sequence length="572" mass="63374">MASVVPVVLQRHFRRVSSSQQAVQRRHRASLAATLEDLKTPVGEQAPSATPRPVVPTKVKTYEEIPTPRGYPLLGTLPSFLAAGGVQYHHRYISQRHRELGGIFRETLGGSEMVFVSDPATVRQVFAAEGPYPRHFIPEAWLLYNHDRQAKRGLFFMDGEEWKENRRVLNVRLLRPSSVTLHQDAFGQVADSLLRCWSSLTPGCPIPHLERDLYRWNIESLGVMVFGSRLGFLSEDSESSNTNSSRNKEEMERFIEAIHGIFKETCAMGTFPPALAKALRLPIWNRFADAVDRALGAGQQLVLEGLKASRERQERGQAPVALLDHLLQEDGLQDVTIIRLLTDLFLAAADTTSHTAIWSLYLLGRHPKEAERARREVLTATGGSREVKGNHLSSLPYLKGVVKEALRMYPVAPFQTRVLGCDTQLAGYLVKAGTMVVLSVYTTGRDPAHFTNPHQFCPERWLRDAPEVTTTNTCPINSEAKSCTSPSGSISTTSSAPIGRLHSHAFIPFGVGSRSCIGRRVAETQLHLLLAKLLAASDLRAVNQVDMVMRMVGVTSEPLQLLVTPLSDEASE</sequence>
<comment type="similarity">
    <text evidence="2 9">Belongs to the cytochrome P450 family.</text>
</comment>
<dbReference type="Pfam" id="PF00067">
    <property type="entry name" value="p450"/>
    <property type="match status" value="1"/>
</dbReference>
<protein>
    <submittedName>
        <fullName evidence="10">Uncharacterized protein</fullName>
    </submittedName>
</protein>
<dbReference type="Proteomes" id="UP001445076">
    <property type="component" value="Unassembled WGS sequence"/>
</dbReference>
<gene>
    <name evidence="10" type="ORF">OTU49_015369</name>
</gene>
<reference evidence="10 11" key="1">
    <citation type="journal article" date="2024" name="BMC Genomics">
        <title>Genome assembly of redclaw crayfish (Cherax quadricarinatus) provides insights into its immune adaptation and hypoxia tolerance.</title>
        <authorList>
            <person name="Liu Z."/>
            <person name="Zheng J."/>
            <person name="Li H."/>
            <person name="Fang K."/>
            <person name="Wang S."/>
            <person name="He J."/>
            <person name="Zhou D."/>
            <person name="Weng S."/>
            <person name="Chi M."/>
            <person name="Gu Z."/>
            <person name="He J."/>
            <person name="Li F."/>
            <person name="Wang M."/>
        </authorList>
    </citation>
    <scope>NUCLEOTIDE SEQUENCE [LARGE SCALE GENOMIC DNA]</scope>
    <source>
        <strain evidence="10">ZL_2023a</strain>
    </source>
</reference>
<dbReference type="GO" id="GO:0016705">
    <property type="term" value="F:oxidoreductase activity, acting on paired donors, with incorporation or reduction of molecular oxygen"/>
    <property type="evidence" value="ECO:0007669"/>
    <property type="project" value="InterPro"/>
</dbReference>
<dbReference type="GO" id="GO:0005506">
    <property type="term" value="F:iron ion binding"/>
    <property type="evidence" value="ECO:0007669"/>
    <property type="project" value="InterPro"/>
</dbReference>
<evidence type="ECO:0000256" key="2">
    <source>
        <dbReference type="ARBA" id="ARBA00010617"/>
    </source>
</evidence>
<dbReference type="InterPro" id="IPR050479">
    <property type="entry name" value="CYP11_CYP27_families"/>
</dbReference>
<dbReference type="CDD" id="cd11054">
    <property type="entry name" value="CYP24A1-like"/>
    <property type="match status" value="1"/>
</dbReference>
<dbReference type="PANTHER" id="PTHR24279:SF120">
    <property type="entry name" value="CYTOCHROME P450"/>
    <property type="match status" value="1"/>
</dbReference>
<dbReference type="Gene3D" id="1.10.630.10">
    <property type="entry name" value="Cytochrome P450"/>
    <property type="match status" value="1"/>
</dbReference>
<comment type="caution">
    <text evidence="10">The sequence shown here is derived from an EMBL/GenBank/DDBJ whole genome shotgun (WGS) entry which is preliminary data.</text>
</comment>
<dbReference type="GO" id="GO:0020037">
    <property type="term" value="F:heme binding"/>
    <property type="evidence" value="ECO:0007669"/>
    <property type="project" value="InterPro"/>
</dbReference>
<evidence type="ECO:0000256" key="7">
    <source>
        <dbReference type="ARBA" id="ARBA00023033"/>
    </source>
</evidence>
<evidence type="ECO:0000256" key="5">
    <source>
        <dbReference type="ARBA" id="ARBA00023002"/>
    </source>
</evidence>
<evidence type="ECO:0000256" key="9">
    <source>
        <dbReference type="RuleBase" id="RU000461"/>
    </source>
</evidence>
<name>A0AAW0YCP9_CHEQU</name>
<evidence type="ECO:0000256" key="8">
    <source>
        <dbReference type="PIRSR" id="PIRSR602401-1"/>
    </source>
</evidence>
<evidence type="ECO:0000256" key="1">
    <source>
        <dbReference type="ARBA" id="ARBA00001971"/>
    </source>
</evidence>
<evidence type="ECO:0000256" key="6">
    <source>
        <dbReference type="ARBA" id="ARBA00023004"/>
    </source>
</evidence>
<proteinExistence type="inferred from homology"/>
<organism evidence="10 11">
    <name type="scientific">Cherax quadricarinatus</name>
    <name type="common">Australian red claw crayfish</name>
    <dbReference type="NCBI Taxonomy" id="27406"/>
    <lineage>
        <taxon>Eukaryota</taxon>
        <taxon>Metazoa</taxon>
        <taxon>Ecdysozoa</taxon>
        <taxon>Arthropoda</taxon>
        <taxon>Crustacea</taxon>
        <taxon>Multicrustacea</taxon>
        <taxon>Malacostraca</taxon>
        <taxon>Eumalacostraca</taxon>
        <taxon>Eucarida</taxon>
        <taxon>Decapoda</taxon>
        <taxon>Pleocyemata</taxon>
        <taxon>Astacidea</taxon>
        <taxon>Parastacoidea</taxon>
        <taxon>Parastacidae</taxon>
        <taxon>Cherax</taxon>
    </lineage>
</organism>
<dbReference type="GO" id="GO:0004497">
    <property type="term" value="F:monooxygenase activity"/>
    <property type="evidence" value="ECO:0007669"/>
    <property type="project" value="UniProtKB-KW"/>
</dbReference>
<keyword evidence="7 9" id="KW-0503">Monooxygenase</keyword>
<feature type="binding site" description="axial binding residue" evidence="8">
    <location>
        <position position="516"/>
    </location>
    <ligand>
        <name>heme</name>
        <dbReference type="ChEBI" id="CHEBI:30413"/>
    </ligand>
    <ligandPart>
        <name>Fe</name>
        <dbReference type="ChEBI" id="CHEBI:18248"/>
    </ligandPart>
</feature>
<dbReference type="InterPro" id="IPR036396">
    <property type="entry name" value="Cyt_P450_sf"/>
</dbReference>
<dbReference type="InterPro" id="IPR002401">
    <property type="entry name" value="Cyt_P450_E_grp-I"/>
</dbReference>